<dbReference type="PATRIC" id="fig|1169311.3.peg.3152"/>
<keyword evidence="1" id="KW-0472">Membrane</keyword>
<sequence>MKTLIKNLKILFFCLLGLAIFGVLGAGMYFVFFAGISNQWVWGAVVLVIFVLITWSAKWHVDWQHGGILLVVIIAFLGTCMDIQGNPIYNAPIQFFYRNLGILDVSSTASTINGTTGVNYYFKIINQSGHVVKELNMWGVALFRFFEYLVVYSVLLSIFVPVFRLIRTIFIKLRERNE</sequence>
<keyword evidence="1" id="KW-1133">Transmembrane helix</keyword>
<keyword evidence="1" id="KW-0812">Transmembrane</keyword>
<dbReference type="EMBL" id="ASDZ01000062">
    <property type="protein sequence ID" value="EOK04048.1"/>
    <property type="molecule type" value="Genomic_DNA"/>
</dbReference>
<feature type="transmembrane region" description="Helical" evidence="1">
    <location>
        <begin position="69"/>
        <end position="89"/>
    </location>
</feature>
<feature type="transmembrane region" description="Helical" evidence="1">
    <location>
        <begin position="12"/>
        <end position="34"/>
    </location>
</feature>
<protein>
    <submittedName>
        <fullName evidence="2">Uncharacterized protein</fullName>
    </submittedName>
</protein>
<reference evidence="2 3" key="1">
    <citation type="submission" date="2013-02" db="EMBL/GenBank/DDBJ databases">
        <title>The Genome Sequence of Enterococcus faecalis ATCC_6055.</title>
        <authorList>
            <consortium name="The Broad Institute Genome Sequencing Platform"/>
            <consortium name="The Broad Institute Genome Sequencing Center for Infectious Disease"/>
            <person name="Earl A.M."/>
            <person name="Gilmore M.S."/>
            <person name="Lebreton F."/>
            <person name="Walker B."/>
            <person name="Young S.K."/>
            <person name="Zeng Q."/>
            <person name="Gargeya S."/>
            <person name="Fitzgerald M."/>
            <person name="Haas B."/>
            <person name="Abouelleil A."/>
            <person name="Alvarado L."/>
            <person name="Arachchi H.M."/>
            <person name="Berlin A.M."/>
            <person name="Chapman S.B."/>
            <person name="Dewar J."/>
            <person name="Goldberg J."/>
            <person name="Griggs A."/>
            <person name="Gujja S."/>
            <person name="Hansen M."/>
            <person name="Howarth C."/>
            <person name="Imamovic A."/>
            <person name="Larimer J."/>
            <person name="McCowan C."/>
            <person name="Murphy C."/>
            <person name="Neiman D."/>
            <person name="Pearson M."/>
            <person name="Priest M."/>
            <person name="Roberts A."/>
            <person name="Saif S."/>
            <person name="Shea T."/>
            <person name="Sisk P."/>
            <person name="Sykes S."/>
            <person name="Wortman J."/>
            <person name="Nusbaum C."/>
            <person name="Birren B."/>
        </authorList>
    </citation>
    <scope>NUCLEOTIDE SEQUENCE [LARGE SCALE GENOMIC DNA]</scope>
    <source>
        <strain evidence="2 3">ATCC 6055</strain>
    </source>
</reference>
<evidence type="ECO:0000256" key="1">
    <source>
        <dbReference type="SAM" id="Phobius"/>
    </source>
</evidence>
<dbReference type="HOGENOM" id="CLU_1508381_0_0_9"/>
<dbReference type="Proteomes" id="UP000013638">
    <property type="component" value="Unassembled WGS sequence"/>
</dbReference>
<evidence type="ECO:0000313" key="2">
    <source>
        <dbReference type="EMBL" id="EOK04048.1"/>
    </source>
</evidence>
<gene>
    <name evidence="2" type="ORF">WOU_03230</name>
</gene>
<organism evidence="2 3">
    <name type="scientific">Enterococcus faecalis ATCC 6055</name>
    <dbReference type="NCBI Taxonomy" id="1169311"/>
    <lineage>
        <taxon>Bacteria</taxon>
        <taxon>Bacillati</taxon>
        <taxon>Bacillota</taxon>
        <taxon>Bacilli</taxon>
        <taxon>Lactobacillales</taxon>
        <taxon>Enterococcaceae</taxon>
        <taxon>Enterococcus</taxon>
    </lineage>
</organism>
<dbReference type="AlphaFoldDB" id="R3HEY9"/>
<accession>R3HEY9</accession>
<evidence type="ECO:0000313" key="3">
    <source>
        <dbReference type="Proteomes" id="UP000013638"/>
    </source>
</evidence>
<feature type="transmembrane region" description="Helical" evidence="1">
    <location>
        <begin position="40"/>
        <end position="57"/>
    </location>
</feature>
<dbReference type="RefSeq" id="WP_010829350.1">
    <property type="nucleotide sequence ID" value="NZ_KB944864.1"/>
</dbReference>
<name>R3HEY9_ENTFL</name>
<feature type="transmembrane region" description="Helical" evidence="1">
    <location>
        <begin position="145"/>
        <end position="166"/>
    </location>
</feature>
<comment type="caution">
    <text evidence="2">The sequence shown here is derived from an EMBL/GenBank/DDBJ whole genome shotgun (WGS) entry which is preliminary data.</text>
</comment>
<proteinExistence type="predicted"/>